<dbReference type="GO" id="GO:0004470">
    <property type="term" value="F:malic enzyme activity"/>
    <property type="evidence" value="ECO:0007669"/>
    <property type="project" value="InterPro"/>
</dbReference>
<reference evidence="2 3" key="1">
    <citation type="journal article" date="2014" name="Nature">
        <title>The genome of the recently domesticated crop plant sugar beet (Beta vulgaris).</title>
        <authorList>
            <person name="Dohm J.C."/>
            <person name="Minoche A.E."/>
            <person name="Holtgrawe D."/>
            <person name="Capella-Gutierrez S."/>
            <person name="Zakrzewski F."/>
            <person name="Tafer H."/>
            <person name="Rupp O."/>
            <person name="Sorensen T.R."/>
            <person name="Stracke R."/>
            <person name="Reinhardt R."/>
            <person name="Goesmann A."/>
            <person name="Kraft T."/>
            <person name="Schulz B."/>
            <person name="Stadler P.F."/>
            <person name="Schmidt T."/>
            <person name="Gabaldon T."/>
            <person name="Lehrach H."/>
            <person name="Weisshaar B."/>
            <person name="Himmelbauer H."/>
        </authorList>
    </citation>
    <scope>NUCLEOTIDE SEQUENCE [LARGE SCALE GENOMIC DNA]</scope>
    <source>
        <tissue evidence="2">Taproot</tissue>
    </source>
</reference>
<dbReference type="OrthoDB" id="5365701at2759"/>
<dbReference type="AlphaFoldDB" id="A0A0J8AZF4"/>
<feature type="non-terminal residue" evidence="2">
    <location>
        <position position="1"/>
    </location>
</feature>
<dbReference type="InterPro" id="IPR046346">
    <property type="entry name" value="Aminoacid_DH-like_N_sf"/>
</dbReference>
<evidence type="ECO:0000259" key="1">
    <source>
        <dbReference type="Pfam" id="PF00390"/>
    </source>
</evidence>
<sequence>RIERDALGLRGLLPPTVHESLDKQRVRVMKRIRSLPTPVVQFQTLASLQDRNEILYYRLLCDNLAELAPIIYTPTVGLAAQVRFALISLYLFYRNPVFQ</sequence>
<accession>A0A0J8AZF4</accession>
<dbReference type="Gene3D" id="1.20.1370.30">
    <property type="match status" value="1"/>
</dbReference>
<gene>
    <name evidence="2" type="ORF">BVRB_024210</name>
</gene>
<evidence type="ECO:0000313" key="3">
    <source>
        <dbReference type="Proteomes" id="UP000035740"/>
    </source>
</evidence>
<organism evidence="2 3">
    <name type="scientific">Beta vulgaris subsp. vulgaris</name>
    <name type="common">Beet</name>
    <dbReference type="NCBI Taxonomy" id="3555"/>
    <lineage>
        <taxon>Eukaryota</taxon>
        <taxon>Viridiplantae</taxon>
        <taxon>Streptophyta</taxon>
        <taxon>Embryophyta</taxon>
        <taxon>Tracheophyta</taxon>
        <taxon>Spermatophyta</taxon>
        <taxon>Magnoliopsida</taxon>
        <taxon>eudicotyledons</taxon>
        <taxon>Gunneridae</taxon>
        <taxon>Pentapetalae</taxon>
        <taxon>Caryophyllales</taxon>
        <taxon>Chenopodiaceae</taxon>
        <taxon>Betoideae</taxon>
        <taxon>Beta</taxon>
    </lineage>
</organism>
<dbReference type="Proteomes" id="UP000035740">
    <property type="component" value="Unassembled WGS sequence"/>
</dbReference>
<dbReference type="Pfam" id="PF00390">
    <property type="entry name" value="malic"/>
    <property type="match status" value="1"/>
</dbReference>
<dbReference type="GO" id="GO:0006108">
    <property type="term" value="P:malate metabolic process"/>
    <property type="evidence" value="ECO:0007669"/>
    <property type="project" value="TreeGrafter"/>
</dbReference>
<keyword evidence="3" id="KW-1185">Reference proteome</keyword>
<dbReference type="InterPro" id="IPR012301">
    <property type="entry name" value="Malic_N_dom"/>
</dbReference>
<dbReference type="EMBL" id="KQ095670">
    <property type="protein sequence ID" value="KMS94159.1"/>
    <property type="molecule type" value="Genomic_DNA"/>
</dbReference>
<dbReference type="PANTHER" id="PTHR23406">
    <property type="entry name" value="MALIC ENZYME-RELATED"/>
    <property type="match status" value="1"/>
</dbReference>
<dbReference type="OMA" id="MERNAHY"/>
<protein>
    <recommendedName>
        <fullName evidence="1">Malic enzyme N-terminal domain-containing protein</fullName>
    </recommendedName>
</protein>
<evidence type="ECO:0000313" key="2">
    <source>
        <dbReference type="EMBL" id="KMS94159.1"/>
    </source>
</evidence>
<name>A0A0J8AZF4_BETVV</name>
<dbReference type="PANTHER" id="PTHR23406:SF34">
    <property type="entry name" value="NAD-DEPENDENT MALIC ENZYME, MITOCHONDRIAL"/>
    <property type="match status" value="1"/>
</dbReference>
<dbReference type="GO" id="GO:0016616">
    <property type="term" value="F:oxidoreductase activity, acting on the CH-OH group of donors, NAD or NADP as acceptor"/>
    <property type="evidence" value="ECO:0007669"/>
    <property type="project" value="InterPro"/>
</dbReference>
<dbReference type="SUPFAM" id="SSF53223">
    <property type="entry name" value="Aminoacid dehydrogenase-like, N-terminal domain"/>
    <property type="match status" value="1"/>
</dbReference>
<proteinExistence type="predicted"/>
<feature type="domain" description="Malic enzyme N-terminal" evidence="1">
    <location>
        <begin position="49"/>
        <end position="81"/>
    </location>
</feature>
<dbReference type="Gramene" id="KMS94159">
    <property type="protein sequence ID" value="KMS94159"/>
    <property type="gene ID" value="BVRB_024210"/>
</dbReference>